<dbReference type="OMA" id="WHVPRYH"/>
<evidence type="ECO:0000256" key="1">
    <source>
        <dbReference type="ARBA" id="ARBA00009342"/>
    </source>
</evidence>
<keyword evidence="2" id="KW-0808">Transferase</keyword>
<evidence type="ECO:0000313" key="5">
    <source>
        <dbReference type="EMBL" id="KAH7291116.1"/>
    </source>
</evidence>
<name>A0A8T2R470_CERRI</name>
<dbReference type="InterPro" id="IPR039135">
    <property type="entry name" value="NAT9-like"/>
</dbReference>
<comment type="similarity">
    <text evidence="1">Belongs to the acetyltransferase family. GNAT subfamily.</text>
</comment>
<dbReference type="InterPro" id="IPR000182">
    <property type="entry name" value="GNAT_dom"/>
</dbReference>
<dbReference type="Proteomes" id="UP000825935">
    <property type="component" value="Chromosome 29"/>
</dbReference>
<sequence length="194" mass="22375">MVKLEGMKVFLVPYRREHVPKYHAWMQDPFLLEITGSEPLSLSEEYAMQHTWTIDPKKCTFIILEKEKMDKNADYDDAQEQAMVGDVNLYMNDIEEPFTAEVEIMIAEPDCRGKGLAREAVQLMMTYAIKCLNISKFRAKIGDTNLVSLHLFRTLGFRDISHSIVFNQVTLEVLVEEQLKDLLKSSVGELQLLE</sequence>
<dbReference type="Gene3D" id="3.40.630.30">
    <property type="match status" value="1"/>
</dbReference>
<evidence type="ECO:0000256" key="3">
    <source>
        <dbReference type="ARBA" id="ARBA00023315"/>
    </source>
</evidence>
<accession>A0A8T2R470</accession>
<protein>
    <recommendedName>
        <fullName evidence="4">N-acetyltransferase domain-containing protein</fullName>
    </recommendedName>
</protein>
<dbReference type="PANTHER" id="PTHR13256">
    <property type="entry name" value="N-ACETYLTRANSFERASE 9"/>
    <property type="match status" value="1"/>
</dbReference>
<proteinExistence type="inferred from homology"/>
<dbReference type="PANTHER" id="PTHR13256:SF16">
    <property type="entry name" value="ALPHA_BETA-TUBULIN-N-ACETYLTRANSFERASE 9"/>
    <property type="match status" value="1"/>
</dbReference>
<dbReference type="SUPFAM" id="SSF55729">
    <property type="entry name" value="Acyl-CoA N-acyltransferases (Nat)"/>
    <property type="match status" value="1"/>
</dbReference>
<keyword evidence="6" id="KW-1185">Reference proteome</keyword>
<evidence type="ECO:0000256" key="2">
    <source>
        <dbReference type="ARBA" id="ARBA00022679"/>
    </source>
</evidence>
<feature type="domain" description="N-acetyltransferase" evidence="4">
    <location>
        <begin position="9"/>
        <end position="181"/>
    </location>
</feature>
<dbReference type="AlphaFoldDB" id="A0A8T2R470"/>
<dbReference type="InterPro" id="IPR016181">
    <property type="entry name" value="Acyl_CoA_acyltransferase"/>
</dbReference>
<evidence type="ECO:0000259" key="4">
    <source>
        <dbReference type="PROSITE" id="PS51186"/>
    </source>
</evidence>
<dbReference type="OrthoDB" id="5043642at2759"/>
<reference evidence="5" key="1">
    <citation type="submission" date="2021-08" db="EMBL/GenBank/DDBJ databases">
        <title>WGS assembly of Ceratopteris richardii.</title>
        <authorList>
            <person name="Marchant D.B."/>
            <person name="Chen G."/>
            <person name="Jenkins J."/>
            <person name="Shu S."/>
            <person name="Leebens-Mack J."/>
            <person name="Grimwood J."/>
            <person name="Schmutz J."/>
            <person name="Soltis P."/>
            <person name="Soltis D."/>
            <person name="Chen Z.-H."/>
        </authorList>
    </citation>
    <scope>NUCLEOTIDE SEQUENCE</scope>
    <source>
        <strain evidence="5">Whitten #5841</strain>
        <tissue evidence="5">Leaf</tissue>
    </source>
</reference>
<dbReference type="Pfam" id="PF13302">
    <property type="entry name" value="Acetyltransf_3"/>
    <property type="match status" value="1"/>
</dbReference>
<dbReference type="EMBL" id="CM035434">
    <property type="protein sequence ID" value="KAH7291116.1"/>
    <property type="molecule type" value="Genomic_DNA"/>
</dbReference>
<dbReference type="PROSITE" id="PS51186">
    <property type="entry name" value="GNAT"/>
    <property type="match status" value="1"/>
</dbReference>
<keyword evidence="3" id="KW-0012">Acyltransferase</keyword>
<evidence type="ECO:0000313" key="6">
    <source>
        <dbReference type="Proteomes" id="UP000825935"/>
    </source>
</evidence>
<dbReference type="GO" id="GO:0008080">
    <property type="term" value="F:N-acetyltransferase activity"/>
    <property type="evidence" value="ECO:0007669"/>
    <property type="project" value="InterPro"/>
</dbReference>
<organism evidence="5 6">
    <name type="scientific">Ceratopteris richardii</name>
    <name type="common">Triangle waterfern</name>
    <dbReference type="NCBI Taxonomy" id="49495"/>
    <lineage>
        <taxon>Eukaryota</taxon>
        <taxon>Viridiplantae</taxon>
        <taxon>Streptophyta</taxon>
        <taxon>Embryophyta</taxon>
        <taxon>Tracheophyta</taxon>
        <taxon>Polypodiopsida</taxon>
        <taxon>Polypodiidae</taxon>
        <taxon>Polypodiales</taxon>
        <taxon>Pteridineae</taxon>
        <taxon>Pteridaceae</taxon>
        <taxon>Parkerioideae</taxon>
        <taxon>Ceratopteris</taxon>
    </lineage>
</organism>
<comment type="caution">
    <text evidence="5">The sequence shown here is derived from an EMBL/GenBank/DDBJ whole genome shotgun (WGS) entry which is preliminary data.</text>
</comment>
<gene>
    <name evidence="5" type="ORF">KP509_29G001100</name>
</gene>